<evidence type="ECO:0000256" key="2">
    <source>
        <dbReference type="ARBA" id="ARBA00004249"/>
    </source>
</evidence>
<dbReference type="Gene3D" id="3.30.420.270">
    <property type="match status" value="1"/>
</dbReference>
<keyword evidence="9 12" id="KW-0653">Protein transport</keyword>
<dbReference type="PANTHER" id="PTHR30558">
    <property type="entry name" value="EXBD MEMBRANE COMPONENT OF PMF-DRIVEN MACROMOLECULE IMPORT SYSTEM"/>
    <property type="match status" value="1"/>
</dbReference>
<keyword evidence="7" id="KW-0997">Cell inner membrane</keyword>
<dbReference type="InterPro" id="IPR003400">
    <property type="entry name" value="ExbD"/>
</dbReference>
<dbReference type="RefSeq" id="WP_130458927.1">
    <property type="nucleotide sequence ID" value="NZ_SHKM01000001.1"/>
</dbReference>
<evidence type="ECO:0000256" key="9">
    <source>
        <dbReference type="ARBA" id="ARBA00022927"/>
    </source>
</evidence>
<evidence type="ECO:0000313" key="14">
    <source>
        <dbReference type="EMBL" id="RZT90515.1"/>
    </source>
</evidence>
<comment type="function">
    <text evidence="1">Involved in the TonB-dependent energy-dependent transport of various receptor-bound substrates.</text>
</comment>
<keyword evidence="8 12" id="KW-0812">Transmembrane</keyword>
<evidence type="ECO:0000256" key="11">
    <source>
        <dbReference type="ARBA" id="ARBA00023136"/>
    </source>
</evidence>
<name>A0ABY0ISF2_9RHOO</name>
<keyword evidence="6" id="KW-1003">Cell membrane</keyword>
<evidence type="ECO:0000256" key="10">
    <source>
        <dbReference type="ARBA" id="ARBA00022989"/>
    </source>
</evidence>
<dbReference type="EMBL" id="SHKM01000001">
    <property type="protein sequence ID" value="RZT90515.1"/>
    <property type="molecule type" value="Genomic_DNA"/>
</dbReference>
<comment type="similarity">
    <text evidence="3 12">Belongs to the ExbD/TolR family.</text>
</comment>
<organism evidence="14 15">
    <name type="scientific">Azospira oryzae</name>
    <dbReference type="NCBI Taxonomy" id="146939"/>
    <lineage>
        <taxon>Bacteria</taxon>
        <taxon>Pseudomonadati</taxon>
        <taxon>Pseudomonadota</taxon>
        <taxon>Betaproteobacteria</taxon>
        <taxon>Rhodocyclales</taxon>
        <taxon>Rhodocyclaceae</taxon>
        <taxon>Azospira</taxon>
    </lineage>
</organism>
<accession>A0ABY0ISF2</accession>
<evidence type="ECO:0000256" key="6">
    <source>
        <dbReference type="ARBA" id="ARBA00022475"/>
    </source>
</evidence>
<evidence type="ECO:0000256" key="7">
    <source>
        <dbReference type="ARBA" id="ARBA00022519"/>
    </source>
</evidence>
<evidence type="ECO:0000256" key="4">
    <source>
        <dbReference type="ARBA" id="ARBA00011471"/>
    </source>
</evidence>
<evidence type="ECO:0000256" key="5">
    <source>
        <dbReference type="ARBA" id="ARBA00022448"/>
    </source>
</evidence>
<keyword evidence="15" id="KW-1185">Reference proteome</keyword>
<comment type="subunit">
    <text evidence="4">The accessory proteins ExbB and ExbD seem to form a complex with TonB.</text>
</comment>
<gene>
    <name evidence="14" type="ORF">EV678_1332</name>
</gene>
<evidence type="ECO:0000313" key="15">
    <source>
        <dbReference type="Proteomes" id="UP000292136"/>
    </source>
</evidence>
<keyword evidence="5 12" id="KW-0813">Transport</keyword>
<keyword evidence="11 13" id="KW-0472">Membrane</keyword>
<protein>
    <submittedName>
        <fullName evidence="14">Outer membrane transport energization protein ExbD</fullName>
    </submittedName>
</protein>
<evidence type="ECO:0000256" key="13">
    <source>
        <dbReference type="SAM" id="Phobius"/>
    </source>
</evidence>
<evidence type="ECO:0000256" key="3">
    <source>
        <dbReference type="ARBA" id="ARBA00005811"/>
    </source>
</evidence>
<feature type="transmembrane region" description="Helical" evidence="13">
    <location>
        <begin position="20"/>
        <end position="41"/>
    </location>
</feature>
<evidence type="ECO:0000256" key="1">
    <source>
        <dbReference type="ARBA" id="ARBA00003540"/>
    </source>
</evidence>
<sequence length="138" mass="14663">MAFGSFNEGGSAQPMAEINTTPLVDVMLVLLVIFIITAPLLNQAVPVDLPKVSATQVEQKPQVVQLALDGNSQVFINGEVVAGEALATRLQGLAGPETELHLRADRGTRYEKVAEVMATAQRVGIAKIAFVTEEPGRP</sequence>
<dbReference type="Proteomes" id="UP000292136">
    <property type="component" value="Unassembled WGS sequence"/>
</dbReference>
<dbReference type="Pfam" id="PF02472">
    <property type="entry name" value="ExbD"/>
    <property type="match status" value="1"/>
</dbReference>
<comment type="caution">
    <text evidence="14">The sequence shown here is derived from an EMBL/GenBank/DDBJ whole genome shotgun (WGS) entry which is preliminary data.</text>
</comment>
<reference evidence="14 15" key="1">
    <citation type="submission" date="2019-02" db="EMBL/GenBank/DDBJ databases">
        <title>Genomic Encyclopedia of Type Strains, Phase IV (KMG-IV): sequencing the most valuable type-strain genomes for metagenomic binning, comparative biology and taxonomic classification.</title>
        <authorList>
            <person name="Goeker M."/>
        </authorList>
    </citation>
    <scope>NUCLEOTIDE SEQUENCE [LARGE SCALE GENOMIC DNA]</scope>
    <source>
        <strain evidence="14 15">DSM 21223</strain>
    </source>
</reference>
<keyword evidence="10 13" id="KW-1133">Transmembrane helix</keyword>
<proteinExistence type="inferred from homology"/>
<evidence type="ECO:0000256" key="12">
    <source>
        <dbReference type="RuleBase" id="RU003879"/>
    </source>
</evidence>
<comment type="subcellular location">
    <subcellularLocation>
        <location evidence="2">Cell inner membrane</location>
        <topology evidence="2">Single-pass type II membrane protein</topology>
    </subcellularLocation>
    <subcellularLocation>
        <location evidence="12">Cell membrane</location>
        <topology evidence="12">Single-pass type II membrane protein</topology>
    </subcellularLocation>
</comment>
<dbReference type="PANTHER" id="PTHR30558:SF12">
    <property type="entry name" value="BIOPOLYMER TRANSPORT PROTEIN EXBD"/>
    <property type="match status" value="1"/>
</dbReference>
<evidence type="ECO:0000256" key="8">
    <source>
        <dbReference type="ARBA" id="ARBA00022692"/>
    </source>
</evidence>